<name>A0AAE0BZN8_9CHLO</name>
<dbReference type="AlphaFoldDB" id="A0AAE0BZN8"/>
<evidence type="ECO:0000313" key="2">
    <source>
        <dbReference type="EMBL" id="KAK3245044.1"/>
    </source>
</evidence>
<gene>
    <name evidence="2" type="ORF">CYMTET_45369</name>
</gene>
<evidence type="ECO:0000256" key="1">
    <source>
        <dbReference type="SAM" id="MobiDB-lite"/>
    </source>
</evidence>
<feature type="compositionally biased region" description="Basic and acidic residues" evidence="1">
    <location>
        <begin position="257"/>
        <end position="309"/>
    </location>
</feature>
<sequence>MADVVLHPSLRGLRYTRAMENYILDHQYAEPAQNMAWNEGRQPAANVARLESLNSSELKVVPHQETVQVHAYAWDCKDTESHIYSMPLAMQKLRPAWPSWGVCGADPAPVSTGIAQERHGRDNGQRPSKEQCSREGDDWNSCTKPSDRRAEQNAARSQGRSLASRLPNAHNQPPPQVRGQTSYVREVGPEGRSPPSYPGLRNGSRPTERDPRHQRQPTYEDHPRHQRQPRYDDDPRHQRQPRYDDDPRHQRQPGYDDDPRHQRQPRYEDDPRHQRQPRYDDDPRHQRQPRYDDDPRHQRQPLHARDSQMHIHPASQPPPHAEEQPYGACGAGAGDEPPPYSSGLRRDDGPHQCNSRNPQRQMGNLRVVH</sequence>
<feature type="compositionally biased region" description="Basic and acidic residues" evidence="1">
    <location>
        <begin position="116"/>
        <end position="137"/>
    </location>
</feature>
<comment type="caution">
    <text evidence="2">The sequence shown here is derived from an EMBL/GenBank/DDBJ whole genome shotgun (WGS) entry which is preliminary data.</text>
</comment>
<dbReference type="EMBL" id="LGRX02031079">
    <property type="protein sequence ID" value="KAK3245044.1"/>
    <property type="molecule type" value="Genomic_DNA"/>
</dbReference>
<evidence type="ECO:0000313" key="3">
    <source>
        <dbReference type="Proteomes" id="UP001190700"/>
    </source>
</evidence>
<feature type="compositionally biased region" description="Basic and acidic residues" evidence="1">
    <location>
        <begin position="206"/>
        <end position="249"/>
    </location>
</feature>
<keyword evidence="3" id="KW-1185">Reference proteome</keyword>
<proteinExistence type="predicted"/>
<organism evidence="2 3">
    <name type="scientific">Cymbomonas tetramitiformis</name>
    <dbReference type="NCBI Taxonomy" id="36881"/>
    <lineage>
        <taxon>Eukaryota</taxon>
        <taxon>Viridiplantae</taxon>
        <taxon>Chlorophyta</taxon>
        <taxon>Pyramimonadophyceae</taxon>
        <taxon>Pyramimonadales</taxon>
        <taxon>Pyramimonadaceae</taxon>
        <taxon>Cymbomonas</taxon>
    </lineage>
</organism>
<feature type="region of interest" description="Disordered" evidence="1">
    <location>
        <begin position="108"/>
        <end position="369"/>
    </location>
</feature>
<protein>
    <submittedName>
        <fullName evidence="2">Uncharacterized protein</fullName>
    </submittedName>
</protein>
<dbReference type="Proteomes" id="UP001190700">
    <property type="component" value="Unassembled WGS sequence"/>
</dbReference>
<reference evidence="2 3" key="1">
    <citation type="journal article" date="2015" name="Genome Biol. Evol.">
        <title>Comparative Genomics of a Bacterivorous Green Alga Reveals Evolutionary Causalities and Consequences of Phago-Mixotrophic Mode of Nutrition.</title>
        <authorList>
            <person name="Burns J.A."/>
            <person name="Paasch A."/>
            <person name="Narechania A."/>
            <person name="Kim E."/>
        </authorList>
    </citation>
    <scope>NUCLEOTIDE SEQUENCE [LARGE SCALE GENOMIC DNA]</scope>
    <source>
        <strain evidence="2 3">PLY_AMNH</strain>
    </source>
</reference>
<accession>A0AAE0BZN8</accession>
<feature type="compositionally biased region" description="Polar residues" evidence="1">
    <location>
        <begin position="352"/>
        <end position="362"/>
    </location>
</feature>